<dbReference type="AlphaFoldDB" id="A0A0A9H2P0"/>
<organism evidence="2">
    <name type="scientific">Arundo donax</name>
    <name type="common">Giant reed</name>
    <name type="synonym">Donax arundinaceus</name>
    <dbReference type="NCBI Taxonomy" id="35708"/>
    <lineage>
        <taxon>Eukaryota</taxon>
        <taxon>Viridiplantae</taxon>
        <taxon>Streptophyta</taxon>
        <taxon>Embryophyta</taxon>
        <taxon>Tracheophyta</taxon>
        <taxon>Spermatophyta</taxon>
        <taxon>Magnoliopsida</taxon>
        <taxon>Liliopsida</taxon>
        <taxon>Poales</taxon>
        <taxon>Poaceae</taxon>
        <taxon>PACMAD clade</taxon>
        <taxon>Arundinoideae</taxon>
        <taxon>Arundineae</taxon>
        <taxon>Arundo</taxon>
    </lineage>
</organism>
<proteinExistence type="predicted"/>
<sequence>MTATARMNIRELRGTPSSSARSTNSFTRSGLNPINLGQFVHIWTISRTLRPH</sequence>
<evidence type="ECO:0000313" key="2">
    <source>
        <dbReference type="EMBL" id="JAE31042.1"/>
    </source>
</evidence>
<protein>
    <submittedName>
        <fullName evidence="2">Uncharacterized protein</fullName>
    </submittedName>
</protein>
<dbReference type="EMBL" id="GBRH01166854">
    <property type="protein sequence ID" value="JAE31042.1"/>
    <property type="molecule type" value="Transcribed_RNA"/>
</dbReference>
<name>A0A0A9H2P0_ARUDO</name>
<accession>A0A0A9H2P0</accession>
<reference evidence="2" key="1">
    <citation type="submission" date="2014-09" db="EMBL/GenBank/DDBJ databases">
        <authorList>
            <person name="Magalhaes I.L.F."/>
            <person name="Oliveira U."/>
            <person name="Santos F.R."/>
            <person name="Vidigal T.H.D.A."/>
            <person name="Brescovit A.D."/>
            <person name="Santos A.J."/>
        </authorList>
    </citation>
    <scope>NUCLEOTIDE SEQUENCE</scope>
    <source>
        <tissue evidence="2">Shoot tissue taken approximately 20 cm above the soil surface</tissue>
    </source>
</reference>
<reference evidence="2" key="2">
    <citation type="journal article" date="2015" name="Data Brief">
        <title>Shoot transcriptome of the giant reed, Arundo donax.</title>
        <authorList>
            <person name="Barrero R.A."/>
            <person name="Guerrero F.D."/>
            <person name="Moolhuijzen P."/>
            <person name="Goolsby J.A."/>
            <person name="Tidwell J."/>
            <person name="Bellgard S.E."/>
            <person name="Bellgard M.I."/>
        </authorList>
    </citation>
    <scope>NUCLEOTIDE SEQUENCE</scope>
    <source>
        <tissue evidence="2">Shoot tissue taken approximately 20 cm above the soil surface</tissue>
    </source>
</reference>
<feature type="region of interest" description="Disordered" evidence="1">
    <location>
        <begin position="1"/>
        <end position="30"/>
    </location>
</feature>
<feature type="compositionally biased region" description="Polar residues" evidence="1">
    <location>
        <begin position="15"/>
        <end position="30"/>
    </location>
</feature>
<evidence type="ECO:0000256" key="1">
    <source>
        <dbReference type="SAM" id="MobiDB-lite"/>
    </source>
</evidence>